<name>A0A3B0ZYQ3_9ZZZZ</name>
<proteinExistence type="predicted"/>
<reference evidence="1" key="1">
    <citation type="submission" date="2018-06" db="EMBL/GenBank/DDBJ databases">
        <authorList>
            <person name="Zhirakovskaya E."/>
        </authorList>
    </citation>
    <scope>NUCLEOTIDE SEQUENCE</scope>
</reference>
<organism evidence="1">
    <name type="scientific">hydrothermal vent metagenome</name>
    <dbReference type="NCBI Taxonomy" id="652676"/>
    <lineage>
        <taxon>unclassified sequences</taxon>
        <taxon>metagenomes</taxon>
        <taxon>ecological metagenomes</taxon>
    </lineage>
</organism>
<gene>
    <name evidence="1" type="ORF">MNBD_GAMMA18-426</name>
</gene>
<feature type="non-terminal residue" evidence="1">
    <location>
        <position position="1"/>
    </location>
</feature>
<dbReference type="AlphaFoldDB" id="A0A3B0ZYQ3"/>
<accession>A0A3B0ZYQ3</accession>
<sequence>GYSDVLTPEVIERIGVLQVLKKPLNSMELLESVADALG</sequence>
<dbReference type="EMBL" id="UOFP01000147">
    <property type="protein sequence ID" value="VAW86604.1"/>
    <property type="molecule type" value="Genomic_DNA"/>
</dbReference>
<protein>
    <submittedName>
        <fullName evidence="1">Uncharacterized protein</fullName>
    </submittedName>
</protein>
<evidence type="ECO:0000313" key="1">
    <source>
        <dbReference type="EMBL" id="VAW86604.1"/>
    </source>
</evidence>